<feature type="region of interest" description="Disordered" evidence="1">
    <location>
        <begin position="31"/>
        <end position="64"/>
    </location>
</feature>
<feature type="signal peptide" evidence="2">
    <location>
        <begin position="1"/>
        <end position="27"/>
    </location>
</feature>
<organism evidence="3 4">
    <name type="scientific">Pseudaquabacterium pictum</name>
    <dbReference type="NCBI Taxonomy" id="2315236"/>
    <lineage>
        <taxon>Bacteria</taxon>
        <taxon>Pseudomonadati</taxon>
        <taxon>Pseudomonadota</taxon>
        <taxon>Betaproteobacteria</taxon>
        <taxon>Burkholderiales</taxon>
        <taxon>Sphaerotilaceae</taxon>
        <taxon>Pseudaquabacterium</taxon>
    </lineage>
</organism>
<proteinExistence type="predicted"/>
<dbReference type="EMBL" id="BJCL01000006">
    <property type="protein sequence ID" value="GCL63701.1"/>
    <property type="molecule type" value="Genomic_DNA"/>
</dbReference>
<evidence type="ECO:0000256" key="1">
    <source>
        <dbReference type="SAM" id="MobiDB-lite"/>
    </source>
</evidence>
<sequence length="123" mass="13115">MNHQRSLFRSASLALVLSAAAAMPAWAASHQGAHGAHGDHGKPTSQAAAGDMTDGEVRKVDREGGKLTLKHADIKSLDMPAMTMVFVVKDKAMLDKLKAGDKIKFKAINDAGKYTVTELQMAQ</sequence>
<evidence type="ECO:0000256" key="2">
    <source>
        <dbReference type="SAM" id="SignalP"/>
    </source>
</evidence>
<protein>
    <recommendedName>
        <fullName evidence="5">RND transporter</fullName>
    </recommendedName>
</protein>
<feature type="compositionally biased region" description="Basic and acidic residues" evidence="1">
    <location>
        <begin position="55"/>
        <end position="64"/>
    </location>
</feature>
<dbReference type="InterPro" id="IPR042230">
    <property type="entry name" value="CusF_sf"/>
</dbReference>
<keyword evidence="4" id="KW-1185">Reference proteome</keyword>
<gene>
    <name evidence="3" type="ORF">AQPW35_27820</name>
</gene>
<dbReference type="Gene3D" id="2.40.50.320">
    <property type="entry name" value="Copper binding periplasmic protein CusF"/>
    <property type="match status" value="1"/>
</dbReference>
<comment type="caution">
    <text evidence="3">The sequence shown here is derived from an EMBL/GenBank/DDBJ whole genome shotgun (WGS) entry which is preliminary data.</text>
</comment>
<evidence type="ECO:0000313" key="3">
    <source>
        <dbReference type="EMBL" id="GCL63701.1"/>
    </source>
</evidence>
<dbReference type="Proteomes" id="UP000301751">
    <property type="component" value="Unassembled WGS sequence"/>
</dbReference>
<accession>A0A480AQP4</accession>
<evidence type="ECO:0008006" key="5">
    <source>
        <dbReference type="Google" id="ProtNLM"/>
    </source>
</evidence>
<evidence type="ECO:0000313" key="4">
    <source>
        <dbReference type="Proteomes" id="UP000301751"/>
    </source>
</evidence>
<dbReference type="RefSeq" id="WP_228027109.1">
    <property type="nucleotide sequence ID" value="NZ_BJCL01000006.1"/>
</dbReference>
<dbReference type="AlphaFoldDB" id="A0A480AQP4"/>
<name>A0A480AQP4_9BURK</name>
<dbReference type="Pfam" id="PF11604">
    <property type="entry name" value="CusF_Ec"/>
    <property type="match status" value="1"/>
</dbReference>
<feature type="chain" id="PRO_5019806391" description="RND transporter" evidence="2">
    <location>
        <begin position="28"/>
        <end position="123"/>
    </location>
</feature>
<keyword evidence="2" id="KW-0732">Signal</keyword>
<reference evidence="4" key="1">
    <citation type="submission" date="2019-03" db="EMBL/GenBank/DDBJ databases">
        <title>Aquabacterium pictum sp.nov., the first bacteriochlorophyll a-containing freshwater bacterium in the genus Aquabacterium of the class Betaproteobacteria.</title>
        <authorList>
            <person name="Hirose S."/>
            <person name="Tank M."/>
            <person name="Hara E."/>
            <person name="Tamaki H."/>
            <person name="Takaichi S."/>
            <person name="Haruta S."/>
            <person name="Hanada S."/>
        </authorList>
    </citation>
    <scope>NUCLEOTIDE SEQUENCE [LARGE SCALE GENOMIC DNA]</scope>
    <source>
        <strain evidence="4">W35</strain>
    </source>
</reference>
<dbReference type="InterPro" id="IPR021647">
    <property type="entry name" value="CusF_Ec"/>
</dbReference>